<evidence type="ECO:0000256" key="8">
    <source>
        <dbReference type="ARBA" id="ARBA00022801"/>
    </source>
</evidence>
<dbReference type="GO" id="GO:0005737">
    <property type="term" value="C:cytoplasm"/>
    <property type="evidence" value="ECO:0007669"/>
    <property type="project" value="UniProtKB-ARBA"/>
</dbReference>
<evidence type="ECO:0000256" key="9">
    <source>
        <dbReference type="ARBA" id="ARBA00022833"/>
    </source>
</evidence>
<dbReference type="PATRIC" id="fig|1513271.3.peg.2113"/>
<evidence type="ECO:0000259" key="16">
    <source>
        <dbReference type="Pfam" id="PF05193"/>
    </source>
</evidence>
<dbReference type="GO" id="GO:0006508">
    <property type="term" value="P:proteolysis"/>
    <property type="evidence" value="ECO:0007669"/>
    <property type="project" value="UniProtKB-KW"/>
</dbReference>
<dbReference type="OrthoDB" id="9811314at2"/>
<dbReference type="InterPro" id="IPR050626">
    <property type="entry name" value="Peptidase_M16"/>
</dbReference>
<evidence type="ECO:0000256" key="2">
    <source>
        <dbReference type="ARBA" id="ARBA00002184"/>
    </source>
</evidence>
<evidence type="ECO:0000259" key="17">
    <source>
        <dbReference type="Pfam" id="PF16187"/>
    </source>
</evidence>
<dbReference type="Pfam" id="PF00675">
    <property type="entry name" value="Peptidase_M16"/>
    <property type="match status" value="1"/>
</dbReference>
<dbReference type="InterPro" id="IPR032632">
    <property type="entry name" value="Peptidase_M16_M"/>
</dbReference>
<dbReference type="InterPro" id="IPR007863">
    <property type="entry name" value="Peptidase_M16_C"/>
</dbReference>
<evidence type="ECO:0000259" key="18">
    <source>
        <dbReference type="Pfam" id="PF22456"/>
    </source>
</evidence>
<dbReference type="Gene3D" id="3.30.830.10">
    <property type="entry name" value="Metalloenzyme, LuxS/M16 peptidase-like"/>
    <property type="match status" value="4"/>
</dbReference>
<evidence type="ECO:0000313" key="20">
    <source>
        <dbReference type="Proteomes" id="UP000037600"/>
    </source>
</evidence>
<evidence type="ECO:0000256" key="5">
    <source>
        <dbReference type="ARBA" id="ARBA00017565"/>
    </source>
</evidence>
<comment type="caution">
    <text evidence="19">The sequence shown here is derived from an EMBL/GenBank/DDBJ whole genome shotgun (WGS) entry which is preliminary data.</text>
</comment>
<keyword evidence="8" id="KW-0378">Hydrolase</keyword>
<dbReference type="AlphaFoldDB" id="A0A0J8JKU5"/>
<keyword evidence="7" id="KW-0479">Metal-binding</keyword>
<dbReference type="PANTHER" id="PTHR43690:SF18">
    <property type="entry name" value="INSULIN-DEGRADING ENZYME-RELATED"/>
    <property type="match status" value="1"/>
</dbReference>
<dbReference type="STRING" id="1513271.XM47_10380"/>
<dbReference type="PROSITE" id="PS00143">
    <property type="entry name" value="INSULINASE"/>
    <property type="match status" value="1"/>
</dbReference>
<dbReference type="Pfam" id="PF05193">
    <property type="entry name" value="Peptidase_M16_C"/>
    <property type="match status" value="1"/>
</dbReference>
<feature type="domain" description="Coenzyme PQQ synthesis protein F-like C-terminal lobe" evidence="18">
    <location>
        <begin position="748"/>
        <end position="847"/>
    </location>
</feature>
<evidence type="ECO:0000259" key="15">
    <source>
        <dbReference type="Pfam" id="PF00675"/>
    </source>
</evidence>
<dbReference type="FunFam" id="3.30.830.10:FF:000005">
    <property type="entry name" value="nardilysin isoform X1"/>
    <property type="match status" value="1"/>
</dbReference>
<evidence type="ECO:0000256" key="14">
    <source>
        <dbReference type="RuleBase" id="RU004447"/>
    </source>
</evidence>
<evidence type="ECO:0000256" key="7">
    <source>
        <dbReference type="ARBA" id="ARBA00022723"/>
    </source>
</evidence>
<sequence length="926" mass="106604">MIKTSPLDEQAYHHYKLDNGLNVILIESPACSKSAVSMSIAAGNYNDPDDCLGIAHFLEHMLFLGTEKFHSKEDDFAQFVEKRAGHTNAWTSLEQTNFYFDIHNNFITEAVERFSQFFICPLFDPKAIETEQVNINSEYELKLKDEIRRLHDVHKQAVNPKHPYSRFTVGSKDTLVEKDGISLKQRLHQYFDENYTADKMNLCILSHLPLRHQKQLVDAFFSGIKAESETATTSLPLLYRRQDLGIKIQVQTLRDIKRVIFNFPLPSEAKDYKAKSLSYLSAIFGHESEGSLLSQLKQLGLATSLTAGGGVDNHITQDFNISIQLTQMTDDNINNVANVLFNFIEYLKQQSYLDHIYQDKKQLASFAFNDLEMHKPIDWVSQISLKMQHYAIEDVICGDYIMSDMNQDWLKQAFKALVPENLRLSILSNAKINNAISPWYHTPYSISEISKQEKHLWLTSKYHLAFKNLQPNPYIPKQQFQNKLEKNKSLEKPSILYKTENTKIWYEKNTQFPQAYGHIYVSLDLESCFTDMANQACMLRLFIEMFMESVQADNYPAEAAGLHYQISAHQAGLTIHISGYAEKQSEFCNKLLLQLLNSQFSFEQFELAKTKLLTSWNNTSHSKPVQQLFSMLTNLVQNNQYSYPSLYNALSEITLAEFEYFKQQLFASINIESFIIGCWQADQAMLIGKNIVSIFANSKPCHEFNRYVYLLPKLPQHVHLSIETSDIAVVNYFQSNKSSDKDKAYYMLLNQLLSPIVFQVLRGQKQLGYMLGSAYMPVNNTAGLIVYVQSSTHTDLDIQTNIEELLFHFSEILEQLSAEEWQQMKQGLINQLEDKSLSLRALAQNRWTSIGLKDTRFNRHATVVAELELIELEQMQVFSKQLFRDNSAGSQLLMTASPKENIKFMENYQNCGLDNLIELISNNKLN</sequence>
<dbReference type="FunFam" id="3.30.830.10:FF:000012">
    <property type="entry name" value="Protease 3"/>
    <property type="match status" value="1"/>
</dbReference>
<keyword evidence="9" id="KW-0862">Zinc</keyword>
<feature type="domain" description="Peptidase M16 N-terminal" evidence="15">
    <location>
        <begin position="23"/>
        <end position="155"/>
    </location>
</feature>
<dbReference type="GO" id="GO:0004222">
    <property type="term" value="F:metalloendopeptidase activity"/>
    <property type="evidence" value="ECO:0007669"/>
    <property type="project" value="UniProtKB-EC"/>
</dbReference>
<keyword evidence="20" id="KW-1185">Reference proteome</keyword>
<dbReference type="Pfam" id="PF22456">
    <property type="entry name" value="PqqF-like_C_4"/>
    <property type="match status" value="1"/>
</dbReference>
<protein>
    <recommendedName>
        <fullName evidence="5">Protease 3</fullName>
        <ecNumber evidence="4">3.4.24.55</ecNumber>
    </recommendedName>
    <alternativeName>
        <fullName evidence="13">Pitrilysin</fullName>
    </alternativeName>
    <alternativeName>
        <fullName evidence="12">Protease III</fullName>
    </alternativeName>
    <alternativeName>
        <fullName evidence="11">Protease pi</fullName>
    </alternativeName>
</protein>
<gene>
    <name evidence="19" type="ORF">XM47_10380</name>
</gene>
<dbReference type="InterPro" id="IPR011249">
    <property type="entry name" value="Metalloenz_LuxS/M16"/>
</dbReference>
<evidence type="ECO:0000256" key="3">
    <source>
        <dbReference type="ARBA" id="ARBA00007261"/>
    </source>
</evidence>
<dbReference type="EMBL" id="LAZL01000015">
    <property type="protein sequence ID" value="KMT65136.1"/>
    <property type="molecule type" value="Genomic_DNA"/>
</dbReference>
<evidence type="ECO:0000256" key="12">
    <source>
        <dbReference type="ARBA" id="ARBA00031184"/>
    </source>
</evidence>
<comment type="cofactor">
    <cofactor evidence="1">
        <name>Zn(2+)</name>
        <dbReference type="ChEBI" id="CHEBI:29105"/>
    </cofactor>
</comment>
<feature type="domain" description="Peptidase M16 middle/third" evidence="17">
    <location>
        <begin position="372"/>
        <end position="649"/>
    </location>
</feature>
<evidence type="ECO:0000313" key="19">
    <source>
        <dbReference type="EMBL" id="KMT65136.1"/>
    </source>
</evidence>
<reference evidence="19 20" key="1">
    <citation type="submission" date="2015-04" db="EMBL/GenBank/DDBJ databases">
        <title>Draft Genome Sequence of the Novel Agar-Digesting Marine Bacterium Q1.</title>
        <authorList>
            <person name="Li Y."/>
            <person name="Li D."/>
            <person name="Chen G."/>
            <person name="Du Z."/>
        </authorList>
    </citation>
    <scope>NUCLEOTIDE SEQUENCE [LARGE SCALE GENOMIC DNA]</scope>
    <source>
        <strain evidence="19 20">Q1</strain>
    </source>
</reference>
<evidence type="ECO:0000256" key="1">
    <source>
        <dbReference type="ARBA" id="ARBA00001947"/>
    </source>
</evidence>
<proteinExistence type="inferred from homology"/>
<evidence type="ECO:0000256" key="10">
    <source>
        <dbReference type="ARBA" id="ARBA00023049"/>
    </source>
</evidence>
<name>A0A0J8JKU5_9ALTE</name>
<evidence type="ECO:0000256" key="6">
    <source>
        <dbReference type="ARBA" id="ARBA00022670"/>
    </source>
</evidence>
<dbReference type="PANTHER" id="PTHR43690">
    <property type="entry name" value="NARDILYSIN"/>
    <property type="match status" value="1"/>
</dbReference>
<keyword evidence="6" id="KW-0645">Protease</keyword>
<dbReference type="EC" id="3.4.24.55" evidence="4"/>
<organism evidence="19 20">
    <name type="scientific">Catenovulum maritimum</name>
    <dbReference type="NCBI Taxonomy" id="1513271"/>
    <lineage>
        <taxon>Bacteria</taxon>
        <taxon>Pseudomonadati</taxon>
        <taxon>Pseudomonadota</taxon>
        <taxon>Gammaproteobacteria</taxon>
        <taxon>Alteromonadales</taxon>
        <taxon>Alteromonadaceae</taxon>
        <taxon>Catenovulum</taxon>
    </lineage>
</organism>
<dbReference type="InterPro" id="IPR054734">
    <property type="entry name" value="PqqF-like_C_4"/>
</dbReference>
<evidence type="ECO:0000256" key="11">
    <source>
        <dbReference type="ARBA" id="ARBA00029597"/>
    </source>
</evidence>
<evidence type="ECO:0000256" key="4">
    <source>
        <dbReference type="ARBA" id="ARBA00012449"/>
    </source>
</evidence>
<dbReference type="RefSeq" id="WP_048692283.1">
    <property type="nucleotide sequence ID" value="NZ_KQ130490.1"/>
</dbReference>
<comment type="similarity">
    <text evidence="3 14">Belongs to the peptidase M16 family.</text>
</comment>
<comment type="function">
    <text evidence="2">Endopeptidase that degrades small peptides of less than 7 kDa, such as glucagon and insulin.</text>
</comment>
<dbReference type="SUPFAM" id="SSF63411">
    <property type="entry name" value="LuxS/MPP-like metallohydrolase"/>
    <property type="match status" value="4"/>
</dbReference>
<dbReference type="InterPro" id="IPR001431">
    <property type="entry name" value="Pept_M16_Zn_BS"/>
</dbReference>
<evidence type="ECO:0000256" key="13">
    <source>
        <dbReference type="ARBA" id="ARBA00033450"/>
    </source>
</evidence>
<dbReference type="InterPro" id="IPR011765">
    <property type="entry name" value="Pept_M16_N"/>
</dbReference>
<feature type="domain" description="Peptidase M16 C-terminal" evidence="16">
    <location>
        <begin position="184"/>
        <end position="350"/>
    </location>
</feature>
<dbReference type="GO" id="GO:0046872">
    <property type="term" value="F:metal ion binding"/>
    <property type="evidence" value="ECO:0007669"/>
    <property type="project" value="UniProtKB-KW"/>
</dbReference>
<accession>A0A0J8JKU5</accession>
<dbReference type="Proteomes" id="UP000037600">
    <property type="component" value="Unassembled WGS sequence"/>
</dbReference>
<dbReference type="Pfam" id="PF16187">
    <property type="entry name" value="Peptidase_M16_M"/>
    <property type="match status" value="1"/>
</dbReference>
<keyword evidence="10" id="KW-0482">Metalloprotease</keyword>